<keyword evidence="4" id="KW-1185">Reference proteome</keyword>
<feature type="transmembrane region" description="Helical" evidence="1">
    <location>
        <begin position="265"/>
        <end position="282"/>
    </location>
</feature>
<proteinExistence type="predicted"/>
<comment type="caution">
    <text evidence="3">The sequence shown here is derived from an EMBL/GenBank/DDBJ whole genome shotgun (WGS) entry which is preliminary data.</text>
</comment>
<feature type="transmembrane region" description="Helical" evidence="1">
    <location>
        <begin position="363"/>
        <end position="384"/>
    </location>
</feature>
<name>A0A7Z0EM37_9ACTN</name>
<dbReference type="PANTHER" id="PTHR30590:SF2">
    <property type="entry name" value="INNER MEMBRANE PROTEIN"/>
    <property type="match status" value="1"/>
</dbReference>
<keyword evidence="1" id="KW-0812">Transmembrane</keyword>
<organism evidence="3 4">
    <name type="scientific">Nocardiopsis aegyptia</name>
    <dbReference type="NCBI Taxonomy" id="220378"/>
    <lineage>
        <taxon>Bacteria</taxon>
        <taxon>Bacillati</taxon>
        <taxon>Actinomycetota</taxon>
        <taxon>Actinomycetes</taxon>
        <taxon>Streptosporangiales</taxon>
        <taxon>Nocardiopsidaceae</taxon>
        <taxon>Nocardiopsis</taxon>
    </lineage>
</organism>
<dbReference type="EMBL" id="JACCFS010000001">
    <property type="protein sequence ID" value="NYJ34628.1"/>
    <property type="molecule type" value="Genomic_DNA"/>
</dbReference>
<dbReference type="Proteomes" id="UP000572051">
    <property type="component" value="Unassembled WGS sequence"/>
</dbReference>
<feature type="transmembrane region" description="Helical" evidence="1">
    <location>
        <begin position="164"/>
        <end position="186"/>
    </location>
</feature>
<dbReference type="PANTHER" id="PTHR30590">
    <property type="entry name" value="INNER MEMBRANE PROTEIN"/>
    <property type="match status" value="1"/>
</dbReference>
<keyword evidence="1" id="KW-1133">Transmembrane helix</keyword>
<dbReference type="RefSeq" id="WP_179823319.1">
    <property type="nucleotide sequence ID" value="NZ_JACCFS010000001.1"/>
</dbReference>
<dbReference type="InterPro" id="IPR052529">
    <property type="entry name" value="Bact_Transport_Assoc"/>
</dbReference>
<gene>
    <name evidence="3" type="ORF">HNR10_002509</name>
</gene>
<evidence type="ECO:0000256" key="1">
    <source>
        <dbReference type="SAM" id="Phobius"/>
    </source>
</evidence>
<feature type="domain" description="DUF418" evidence="2">
    <location>
        <begin position="247"/>
        <end position="399"/>
    </location>
</feature>
<evidence type="ECO:0000259" key="2">
    <source>
        <dbReference type="Pfam" id="PF04235"/>
    </source>
</evidence>
<feature type="transmembrane region" description="Helical" evidence="1">
    <location>
        <begin position="294"/>
        <end position="311"/>
    </location>
</feature>
<feature type="transmembrane region" description="Helical" evidence="1">
    <location>
        <begin position="121"/>
        <end position="152"/>
    </location>
</feature>
<feature type="transmembrane region" description="Helical" evidence="1">
    <location>
        <begin position="223"/>
        <end position="244"/>
    </location>
</feature>
<dbReference type="Pfam" id="PF04235">
    <property type="entry name" value="DUF418"/>
    <property type="match status" value="1"/>
</dbReference>
<accession>A0A7Z0EM37</accession>
<protein>
    <recommendedName>
        <fullName evidence="2">DUF418 domain-containing protein</fullName>
    </recommendedName>
</protein>
<dbReference type="AlphaFoldDB" id="A0A7Z0EM37"/>
<dbReference type="InterPro" id="IPR007349">
    <property type="entry name" value="DUF418"/>
</dbReference>
<sequence>MTSPTTPTPRGEEASRPGTRLPLIDVLRGVAILGTLASNVWLFTAEGGESVMLFESDAMSPMGAFAADPSLDGLARGLFFLAANGKFLGMLTLLFGVGLAIQFRSAAEHGARWPGRYRWRALFLFTEGLVHFTLVFAADVLMGYAVVSLLVAWLLTRSRRVRTAVMWTAASLHLAVVGLLTAALALRPAAEDPSSVGVPPEVVALYAEGSYLDQVLFRLDNALWLRAEPIISFGLLLFMFLLGVRLLRAGAFGSDGTGRRIRARMLVWGLGIGVPLNAAVALMGPDLFFVDRYVAAPVVALGYVGLVGWLLDRVNPAGAVVTAFSSLGRMAMSGYVLQNVICVLVCYGFGLGLATSLAGAGPWWVMALWAAVSLLFLAVATPWLRRFGAGPLEALQKSVLAGIPERTRRAGADR</sequence>
<evidence type="ECO:0000313" key="3">
    <source>
        <dbReference type="EMBL" id="NYJ34628.1"/>
    </source>
</evidence>
<evidence type="ECO:0000313" key="4">
    <source>
        <dbReference type="Proteomes" id="UP000572051"/>
    </source>
</evidence>
<keyword evidence="1" id="KW-0472">Membrane</keyword>
<feature type="transmembrane region" description="Helical" evidence="1">
    <location>
        <begin position="78"/>
        <end position="101"/>
    </location>
</feature>
<reference evidence="3 4" key="1">
    <citation type="submission" date="2020-07" db="EMBL/GenBank/DDBJ databases">
        <title>Sequencing the genomes of 1000 actinobacteria strains.</title>
        <authorList>
            <person name="Klenk H.-P."/>
        </authorList>
    </citation>
    <scope>NUCLEOTIDE SEQUENCE [LARGE SCALE GENOMIC DNA]</scope>
    <source>
        <strain evidence="3 4">DSM 44442</strain>
    </source>
</reference>
<feature type="transmembrane region" description="Helical" evidence="1">
    <location>
        <begin position="332"/>
        <end position="357"/>
    </location>
</feature>